<dbReference type="Proteomes" id="UP001491310">
    <property type="component" value="Unassembled WGS sequence"/>
</dbReference>
<name>A0ABR2YWK6_9CHLO</name>
<feature type="signal peptide" evidence="1">
    <location>
        <begin position="1"/>
        <end position="18"/>
    </location>
</feature>
<keyword evidence="3" id="KW-1185">Reference proteome</keyword>
<reference evidence="2 3" key="1">
    <citation type="journal article" date="2024" name="Nat. Commun.">
        <title>Phylogenomics reveals the evolutionary origins of lichenization in chlorophyte algae.</title>
        <authorList>
            <person name="Puginier C."/>
            <person name="Libourel C."/>
            <person name="Otte J."/>
            <person name="Skaloud P."/>
            <person name="Haon M."/>
            <person name="Grisel S."/>
            <person name="Petersen M."/>
            <person name="Berrin J.G."/>
            <person name="Delaux P.M."/>
            <person name="Dal Grande F."/>
            <person name="Keller J."/>
        </authorList>
    </citation>
    <scope>NUCLEOTIDE SEQUENCE [LARGE SCALE GENOMIC DNA]</scope>
    <source>
        <strain evidence="2 3">SAG 216-7</strain>
    </source>
</reference>
<accession>A0ABR2YWK6</accession>
<comment type="caution">
    <text evidence="2">The sequence shown here is derived from an EMBL/GenBank/DDBJ whole genome shotgun (WGS) entry which is preliminary data.</text>
</comment>
<protein>
    <submittedName>
        <fullName evidence="2">Uncharacterized protein</fullName>
    </submittedName>
</protein>
<proteinExistence type="predicted"/>
<gene>
    <name evidence="2" type="ORF">WJX75_008056</name>
</gene>
<evidence type="ECO:0000313" key="2">
    <source>
        <dbReference type="EMBL" id="KAK9916066.1"/>
    </source>
</evidence>
<feature type="chain" id="PRO_5045206961" evidence="1">
    <location>
        <begin position="19"/>
        <end position="101"/>
    </location>
</feature>
<keyword evidence="1" id="KW-0732">Signal</keyword>
<dbReference type="EMBL" id="JALJOT010000004">
    <property type="protein sequence ID" value="KAK9916066.1"/>
    <property type="molecule type" value="Genomic_DNA"/>
</dbReference>
<evidence type="ECO:0000256" key="1">
    <source>
        <dbReference type="SAM" id="SignalP"/>
    </source>
</evidence>
<sequence length="101" mass="11225">MFIFYLKVCGLELSGLLGSLSSGAISDSLDITTTAQRGMWACAFRCRQCWCAAGKTSTDVWLECNTYGIDWCLWHYSSADGPHDASRQFLSEEAKVELKIT</sequence>
<organism evidence="2 3">
    <name type="scientific">Coccomyxa subellipsoidea</name>
    <dbReference type="NCBI Taxonomy" id="248742"/>
    <lineage>
        <taxon>Eukaryota</taxon>
        <taxon>Viridiplantae</taxon>
        <taxon>Chlorophyta</taxon>
        <taxon>core chlorophytes</taxon>
        <taxon>Trebouxiophyceae</taxon>
        <taxon>Trebouxiophyceae incertae sedis</taxon>
        <taxon>Coccomyxaceae</taxon>
        <taxon>Coccomyxa</taxon>
    </lineage>
</organism>
<evidence type="ECO:0000313" key="3">
    <source>
        <dbReference type="Proteomes" id="UP001491310"/>
    </source>
</evidence>